<comment type="pathway">
    <text evidence="9">Carbohydrate metabolism; D-ribose degradation; D-ribose 5-phosphate from beta-D-ribopyranose: step 2/2.</text>
</comment>
<evidence type="ECO:0000313" key="13">
    <source>
        <dbReference type="Proteomes" id="UP000199213"/>
    </source>
</evidence>
<evidence type="ECO:0000256" key="2">
    <source>
        <dbReference type="ARBA" id="ARBA00022723"/>
    </source>
</evidence>
<comment type="activity regulation">
    <text evidence="9">Activated by a monovalent cation that binds near, but not in, the active site. The most likely occupant of the site in vivo is potassium. Ion binding induces a conformational change that may alter substrate affinity.</text>
</comment>
<organism evidence="12 13">
    <name type="scientific">Actinopolyspora mzabensis</name>
    <dbReference type="NCBI Taxonomy" id="995066"/>
    <lineage>
        <taxon>Bacteria</taxon>
        <taxon>Bacillati</taxon>
        <taxon>Actinomycetota</taxon>
        <taxon>Actinomycetes</taxon>
        <taxon>Actinopolysporales</taxon>
        <taxon>Actinopolysporaceae</taxon>
        <taxon>Actinopolyspora</taxon>
    </lineage>
</organism>
<gene>
    <name evidence="9" type="primary">rbsK</name>
    <name evidence="12" type="ORF">SAMN04487820_1163</name>
</gene>
<feature type="binding site" evidence="9">
    <location>
        <begin position="69"/>
        <end position="73"/>
    </location>
    <ligand>
        <name>substrate</name>
    </ligand>
</feature>
<comment type="subcellular location">
    <subcellularLocation>
        <location evidence="9">Cytoplasm</location>
    </subcellularLocation>
</comment>
<keyword evidence="3 9" id="KW-0547">Nucleotide-binding</keyword>
<feature type="binding site" evidence="9">
    <location>
        <position position="212"/>
    </location>
    <ligand>
        <name>ATP</name>
        <dbReference type="ChEBI" id="CHEBI:30616"/>
    </ligand>
</feature>
<dbReference type="EC" id="2.7.1.15" evidence="9 10"/>
<feature type="binding site" evidence="9">
    <location>
        <position position="314"/>
    </location>
    <ligand>
        <name>K(+)</name>
        <dbReference type="ChEBI" id="CHEBI:29103"/>
    </ligand>
</feature>
<feature type="binding site" evidence="9">
    <location>
        <position position="305"/>
    </location>
    <ligand>
        <name>K(+)</name>
        <dbReference type="ChEBI" id="CHEBI:29103"/>
    </ligand>
</feature>
<dbReference type="GO" id="GO:0005524">
    <property type="term" value="F:ATP binding"/>
    <property type="evidence" value="ECO:0007669"/>
    <property type="project" value="UniProtKB-UniRule"/>
</dbReference>
<dbReference type="InterPro" id="IPR011611">
    <property type="entry name" value="PfkB_dom"/>
</dbReference>
<feature type="binding site" evidence="9">
    <location>
        <position position="310"/>
    </location>
    <ligand>
        <name>K(+)</name>
        <dbReference type="ChEBI" id="CHEBI:29103"/>
    </ligand>
</feature>
<evidence type="ECO:0000256" key="7">
    <source>
        <dbReference type="ARBA" id="ARBA00022958"/>
    </source>
</evidence>
<dbReference type="PANTHER" id="PTHR10584:SF166">
    <property type="entry name" value="RIBOKINASE"/>
    <property type="match status" value="1"/>
</dbReference>
<keyword evidence="2 9" id="KW-0479">Metal-binding</keyword>
<feature type="binding site" evidence="9">
    <location>
        <position position="168"/>
    </location>
    <ligand>
        <name>substrate</name>
    </ligand>
</feature>
<evidence type="ECO:0000256" key="8">
    <source>
        <dbReference type="ARBA" id="ARBA00023277"/>
    </source>
</evidence>
<dbReference type="GO" id="GO:0046872">
    <property type="term" value="F:metal ion binding"/>
    <property type="evidence" value="ECO:0007669"/>
    <property type="project" value="UniProtKB-KW"/>
</dbReference>
<feature type="binding site" evidence="9">
    <location>
        <position position="275"/>
    </location>
    <ligand>
        <name>substrate</name>
    </ligand>
</feature>
<evidence type="ECO:0000256" key="3">
    <source>
        <dbReference type="ARBA" id="ARBA00022741"/>
    </source>
</evidence>
<name>A0A1G9FL16_ACTMZ</name>
<comment type="subunit">
    <text evidence="9">Homodimer.</text>
</comment>
<comment type="similarity">
    <text evidence="9">Belongs to the carbohydrate kinase PfkB family. Ribokinase subfamily.</text>
</comment>
<feature type="binding site" evidence="9">
    <location>
        <position position="271"/>
    </location>
    <ligand>
        <name>K(+)</name>
        <dbReference type="ChEBI" id="CHEBI:29103"/>
    </ligand>
</feature>
<feature type="binding site" evidence="9">
    <location>
        <begin position="41"/>
        <end position="43"/>
    </location>
    <ligand>
        <name>substrate</name>
    </ligand>
</feature>
<keyword evidence="4 9" id="KW-0418">Kinase</keyword>
<evidence type="ECO:0000259" key="11">
    <source>
        <dbReference type="Pfam" id="PF00294"/>
    </source>
</evidence>
<dbReference type="InterPro" id="IPR029056">
    <property type="entry name" value="Ribokinase-like"/>
</dbReference>
<feature type="domain" description="Carbohydrate kinase PfkB" evidence="11">
    <location>
        <begin position="32"/>
        <end position="316"/>
    </location>
</feature>
<keyword evidence="8 9" id="KW-0119">Carbohydrate metabolism</keyword>
<dbReference type="HAMAP" id="MF_01987">
    <property type="entry name" value="Ribokinase"/>
    <property type="match status" value="1"/>
</dbReference>
<keyword evidence="13" id="KW-1185">Reference proteome</keyword>
<evidence type="ECO:0000256" key="1">
    <source>
        <dbReference type="ARBA" id="ARBA00022679"/>
    </source>
</evidence>
<keyword evidence="9" id="KW-0963">Cytoplasm</keyword>
<evidence type="ECO:0000256" key="9">
    <source>
        <dbReference type="HAMAP-Rule" id="MF_01987"/>
    </source>
</evidence>
<dbReference type="AlphaFoldDB" id="A0A1G9FL16"/>
<feature type="active site" description="Proton acceptor" evidence="9">
    <location>
        <position position="275"/>
    </location>
</feature>
<dbReference type="InterPro" id="IPR011877">
    <property type="entry name" value="Ribokinase"/>
</dbReference>
<evidence type="ECO:0000256" key="5">
    <source>
        <dbReference type="ARBA" id="ARBA00022840"/>
    </source>
</evidence>
<evidence type="ECO:0000256" key="6">
    <source>
        <dbReference type="ARBA" id="ARBA00022842"/>
    </source>
</evidence>
<sequence length="330" mass="33996">MVRPGNRRVAYDAPAPLAAPFNRRDGNYGPVTMVTVFGSCNMDLVAYVATPPRRGETMHGRAFSTVPGGKGANQAIAAARGAASTRFLGAVGDDGFGTRIRAELVASGVDTAGLRTVEGHSGTAHIVVDDDGGNSIIIVGGANDTVDRLHDGDADAIADSGCLLLQLETPLRGVSEAAEVASRNGVRVILTPAPAEPVPESLLSNVDLLVPNEHEAAVLTGESDPERALPALLESVPEVVVTMGGQGVLYGNRAGERVRVPAFSVRAVDTTAAGDTFVGVLAAALARGTEITRALRRGSAAAALSIQRKGASGSMPMEEEINEFLERAAD</sequence>
<comment type="catalytic activity">
    <reaction evidence="9">
        <text>D-ribose + ATP = D-ribose 5-phosphate + ADP + H(+)</text>
        <dbReference type="Rhea" id="RHEA:13697"/>
        <dbReference type="ChEBI" id="CHEBI:15378"/>
        <dbReference type="ChEBI" id="CHEBI:30616"/>
        <dbReference type="ChEBI" id="CHEBI:47013"/>
        <dbReference type="ChEBI" id="CHEBI:78346"/>
        <dbReference type="ChEBI" id="CHEBI:456216"/>
        <dbReference type="EC" id="2.7.1.15"/>
    </reaction>
</comment>
<dbReference type="Pfam" id="PF00294">
    <property type="entry name" value="PfkB"/>
    <property type="match status" value="1"/>
</dbReference>
<feature type="binding site" evidence="9">
    <location>
        <position position="269"/>
    </location>
    <ligand>
        <name>K(+)</name>
        <dbReference type="ChEBI" id="CHEBI:29103"/>
    </ligand>
</feature>
<dbReference type="PRINTS" id="PR00990">
    <property type="entry name" value="RIBOKINASE"/>
</dbReference>
<proteinExistence type="inferred from homology"/>
<evidence type="ECO:0000256" key="10">
    <source>
        <dbReference type="NCBIfam" id="TIGR02152"/>
    </source>
</evidence>
<comment type="cofactor">
    <cofactor evidence="9">
        <name>Mg(2+)</name>
        <dbReference type="ChEBI" id="CHEBI:18420"/>
    </cofactor>
    <text evidence="9">Requires a divalent cation, most likely magnesium in vivo, as an electrophilic catalyst to aid phosphoryl group transfer. It is the chelate of the metal and the nucleotide that is the actual substrate.</text>
</comment>
<feature type="binding site" evidence="9">
    <location>
        <begin position="242"/>
        <end position="247"/>
    </location>
    <ligand>
        <name>ATP</name>
        <dbReference type="ChEBI" id="CHEBI:30616"/>
    </ligand>
</feature>
<accession>A0A1G9FL16</accession>
<dbReference type="GO" id="GO:0005829">
    <property type="term" value="C:cytosol"/>
    <property type="evidence" value="ECO:0007669"/>
    <property type="project" value="TreeGrafter"/>
</dbReference>
<dbReference type="SUPFAM" id="SSF53613">
    <property type="entry name" value="Ribokinase-like"/>
    <property type="match status" value="1"/>
</dbReference>
<reference evidence="13" key="1">
    <citation type="submission" date="2016-10" db="EMBL/GenBank/DDBJ databases">
        <authorList>
            <person name="Varghese N."/>
            <person name="Submissions S."/>
        </authorList>
    </citation>
    <scope>NUCLEOTIDE SEQUENCE [LARGE SCALE GENOMIC DNA]</scope>
    <source>
        <strain evidence="13">DSM 45460</strain>
    </source>
</reference>
<keyword evidence="1 9" id="KW-0808">Transferase</keyword>
<feature type="binding site" evidence="9">
    <location>
        <position position="308"/>
    </location>
    <ligand>
        <name>K(+)</name>
        <dbReference type="ChEBI" id="CHEBI:29103"/>
    </ligand>
</feature>
<dbReference type="CDD" id="cd01174">
    <property type="entry name" value="ribokinase"/>
    <property type="match status" value="1"/>
</dbReference>
<dbReference type="Gene3D" id="3.40.1190.20">
    <property type="match status" value="1"/>
</dbReference>
<dbReference type="UniPathway" id="UPA00916">
    <property type="reaction ID" value="UER00889"/>
</dbReference>
<keyword evidence="5 9" id="KW-0067">ATP-binding</keyword>
<keyword evidence="6 9" id="KW-0460">Magnesium</keyword>
<dbReference type="EMBL" id="FNFM01000016">
    <property type="protein sequence ID" value="SDK89071.1"/>
    <property type="molecule type" value="Genomic_DNA"/>
</dbReference>
<dbReference type="GO" id="GO:0004747">
    <property type="term" value="F:ribokinase activity"/>
    <property type="evidence" value="ECO:0007669"/>
    <property type="project" value="UniProtKB-UniRule"/>
</dbReference>
<dbReference type="NCBIfam" id="TIGR02152">
    <property type="entry name" value="D_ribokin_bact"/>
    <property type="match status" value="1"/>
</dbReference>
<dbReference type="GO" id="GO:0019303">
    <property type="term" value="P:D-ribose catabolic process"/>
    <property type="evidence" value="ECO:0007669"/>
    <property type="project" value="UniProtKB-UniRule"/>
</dbReference>
<protein>
    <recommendedName>
        <fullName evidence="9 10">Ribokinase</fullName>
        <shortName evidence="9">RK</shortName>
        <ecNumber evidence="9 10">2.7.1.15</ecNumber>
    </recommendedName>
</protein>
<comment type="function">
    <text evidence="9">Catalyzes the phosphorylation of ribose at O-5 in a reaction requiring ATP and magnesium. The resulting D-ribose-5-phosphate can then be used either for sythesis of nucleotides, histidine, and tryptophan, or as a component of the pentose phosphate pathway.</text>
</comment>
<keyword evidence="7 9" id="KW-0630">Potassium</keyword>
<evidence type="ECO:0000256" key="4">
    <source>
        <dbReference type="ARBA" id="ARBA00022777"/>
    </source>
</evidence>
<comment type="caution">
    <text evidence="9">Lacks conserved residue(s) required for the propagation of feature annotation.</text>
</comment>
<feature type="binding site" evidence="9">
    <location>
        <begin position="274"/>
        <end position="275"/>
    </location>
    <ligand>
        <name>ATP</name>
        <dbReference type="ChEBI" id="CHEBI:30616"/>
    </ligand>
</feature>
<dbReference type="Proteomes" id="UP000199213">
    <property type="component" value="Unassembled WGS sequence"/>
</dbReference>
<dbReference type="InterPro" id="IPR002139">
    <property type="entry name" value="Ribo/fructo_kinase"/>
</dbReference>
<dbReference type="PANTHER" id="PTHR10584">
    <property type="entry name" value="SUGAR KINASE"/>
    <property type="match status" value="1"/>
</dbReference>
<evidence type="ECO:0000313" key="12">
    <source>
        <dbReference type="EMBL" id="SDK89071.1"/>
    </source>
</evidence>